<feature type="transmembrane region" description="Helical" evidence="1">
    <location>
        <begin position="102"/>
        <end position="123"/>
    </location>
</feature>
<sequence length="144" mass="16280">LRKGDTISVCSEEHAPPEPLAKRIVKLLKILVPHVGLILLLLTYIAIGALIFIWLEADNELQVERRILPLLSVLSRTHEYDDRFTLNAQLWTDSEEELVTRWSFAASALYALTVITSTGLLGISELNFNFRLTLNKEGSYPALY</sequence>
<dbReference type="Gene3D" id="1.10.287.70">
    <property type="match status" value="1"/>
</dbReference>
<evidence type="ECO:0000256" key="1">
    <source>
        <dbReference type="SAM" id="Phobius"/>
    </source>
</evidence>
<organism evidence="2">
    <name type="scientific">Gongylonema pulchrum</name>
    <dbReference type="NCBI Taxonomy" id="637853"/>
    <lineage>
        <taxon>Eukaryota</taxon>
        <taxon>Metazoa</taxon>
        <taxon>Ecdysozoa</taxon>
        <taxon>Nematoda</taxon>
        <taxon>Chromadorea</taxon>
        <taxon>Rhabditida</taxon>
        <taxon>Spirurina</taxon>
        <taxon>Spiruromorpha</taxon>
        <taxon>Spiruroidea</taxon>
        <taxon>Gongylonematidae</taxon>
        <taxon>Gongylonema</taxon>
    </lineage>
</organism>
<keyword evidence="1" id="KW-0812">Transmembrane</keyword>
<dbReference type="AlphaFoldDB" id="A0A183D3A3"/>
<feature type="transmembrane region" description="Helical" evidence="1">
    <location>
        <begin position="30"/>
        <end position="55"/>
    </location>
</feature>
<name>A0A183D3A3_9BILA</name>
<keyword evidence="1" id="KW-0472">Membrane</keyword>
<dbReference type="SUPFAM" id="SSF81324">
    <property type="entry name" value="Voltage-gated potassium channels"/>
    <property type="match status" value="1"/>
</dbReference>
<accession>A0A183D3A3</accession>
<keyword evidence="1" id="KW-1133">Transmembrane helix</keyword>
<dbReference type="WBParaSite" id="GPUH_0000319901-mRNA-1">
    <property type="protein sequence ID" value="GPUH_0000319901-mRNA-1"/>
    <property type="gene ID" value="GPUH_0000319901"/>
</dbReference>
<evidence type="ECO:0000313" key="2">
    <source>
        <dbReference type="WBParaSite" id="GPUH_0000319901-mRNA-1"/>
    </source>
</evidence>
<reference evidence="2" key="1">
    <citation type="submission" date="2016-06" db="UniProtKB">
        <authorList>
            <consortium name="WormBaseParasite"/>
        </authorList>
    </citation>
    <scope>IDENTIFICATION</scope>
</reference>
<protein>
    <submittedName>
        <fullName evidence="2">Ion_trans_2 domain-containing protein</fullName>
    </submittedName>
</protein>
<proteinExistence type="predicted"/>